<dbReference type="RefSeq" id="WP_144234580.1">
    <property type="nucleotide sequence ID" value="NZ_QMIF01000003.1"/>
</dbReference>
<evidence type="ECO:0000256" key="1">
    <source>
        <dbReference type="ARBA" id="ARBA00022555"/>
    </source>
</evidence>
<dbReference type="NCBIfam" id="NF007495">
    <property type="entry name" value="PRK10089.1-4"/>
    <property type="match status" value="1"/>
</dbReference>
<dbReference type="InterPro" id="IPR051270">
    <property type="entry name" value="Tyrosine-tRNA_ligase_regulator"/>
</dbReference>
<feature type="domain" description="TRNA-binding" evidence="5">
    <location>
        <begin position="15"/>
        <end position="119"/>
    </location>
</feature>
<dbReference type="CDD" id="cd02798">
    <property type="entry name" value="tRNA_bind_CsaA"/>
    <property type="match status" value="1"/>
</dbReference>
<dbReference type="FunFam" id="2.40.50.140:FF:000165">
    <property type="entry name" value="Chaperone CsaA"/>
    <property type="match status" value="1"/>
</dbReference>
<dbReference type="NCBIfam" id="NF007494">
    <property type="entry name" value="PRK10089.1-3"/>
    <property type="match status" value="1"/>
</dbReference>
<dbReference type="PANTHER" id="PTHR11586">
    <property type="entry name" value="TRNA-AMINOACYLATION COFACTOR ARC1 FAMILY MEMBER"/>
    <property type="match status" value="1"/>
</dbReference>
<dbReference type="PROSITE" id="PS50886">
    <property type="entry name" value="TRBD"/>
    <property type="match status" value="1"/>
</dbReference>
<evidence type="ECO:0000313" key="6">
    <source>
        <dbReference type="EMBL" id="TVM35266.1"/>
    </source>
</evidence>
<dbReference type="InterPro" id="IPR008231">
    <property type="entry name" value="CsaA"/>
</dbReference>
<evidence type="ECO:0000259" key="5">
    <source>
        <dbReference type="PROSITE" id="PS50886"/>
    </source>
</evidence>
<dbReference type="InterPro" id="IPR012340">
    <property type="entry name" value="NA-bd_OB-fold"/>
</dbReference>
<organism evidence="6 7">
    <name type="scientific">Oceanidesulfovibrio marinus</name>
    <dbReference type="NCBI Taxonomy" id="370038"/>
    <lineage>
        <taxon>Bacteria</taxon>
        <taxon>Pseudomonadati</taxon>
        <taxon>Thermodesulfobacteriota</taxon>
        <taxon>Desulfovibrionia</taxon>
        <taxon>Desulfovibrionales</taxon>
        <taxon>Desulfovibrionaceae</taxon>
        <taxon>Oceanidesulfovibrio</taxon>
    </lineage>
</organism>
<accession>A0A6P1ZMB2</accession>
<proteinExistence type="predicted"/>
<gene>
    <name evidence="6" type="ORF">DQK91_06390</name>
</gene>
<dbReference type="Proteomes" id="UP000434052">
    <property type="component" value="Unassembled WGS sequence"/>
</dbReference>
<evidence type="ECO:0000256" key="3">
    <source>
        <dbReference type="PROSITE-ProRule" id="PRU00209"/>
    </source>
</evidence>
<dbReference type="GO" id="GO:0000049">
    <property type="term" value="F:tRNA binding"/>
    <property type="evidence" value="ECO:0007669"/>
    <property type="project" value="UniProtKB-UniRule"/>
</dbReference>
<keyword evidence="2 3" id="KW-0694">RNA-binding</keyword>
<evidence type="ECO:0000313" key="7">
    <source>
        <dbReference type="Proteomes" id="UP000434052"/>
    </source>
</evidence>
<evidence type="ECO:0000256" key="2">
    <source>
        <dbReference type="ARBA" id="ARBA00022884"/>
    </source>
</evidence>
<dbReference type="Pfam" id="PF01588">
    <property type="entry name" value="tRNA_bind"/>
    <property type="match status" value="1"/>
</dbReference>
<dbReference type="PANTHER" id="PTHR11586:SF37">
    <property type="entry name" value="TRNA-BINDING DOMAIN-CONTAINING PROTEIN"/>
    <property type="match status" value="1"/>
</dbReference>
<comment type="caution">
    <text evidence="6">The sequence shown here is derived from an EMBL/GenBank/DDBJ whole genome shotgun (WGS) entry which is preliminary data.</text>
</comment>
<sequence length="119" mass="12952">MDQESGVESQIEWDDFRRVDIRAGRILSAEPLAKARKPAYVLTIDFGPLGQKRSSAQITTLYDADELPGKLVLAVVNFPPKRIAGFVSEVLVLGLDSESGEGVSLIGPDHDVQPGSRLY</sequence>
<name>A0A6P1ZMB2_9BACT</name>
<feature type="region of interest" description="Disordered" evidence="4">
    <location>
        <begin position="99"/>
        <end position="119"/>
    </location>
</feature>
<evidence type="ECO:0000256" key="4">
    <source>
        <dbReference type="SAM" id="MobiDB-lite"/>
    </source>
</evidence>
<dbReference type="Gene3D" id="2.40.50.140">
    <property type="entry name" value="Nucleic acid-binding proteins"/>
    <property type="match status" value="1"/>
</dbReference>
<protein>
    <submittedName>
        <fullName evidence="6">tRNA-binding protein</fullName>
    </submittedName>
</protein>
<dbReference type="InterPro" id="IPR002547">
    <property type="entry name" value="tRNA-bd_dom"/>
</dbReference>
<dbReference type="NCBIfam" id="TIGR02222">
    <property type="entry name" value="chap_CsaA"/>
    <property type="match status" value="1"/>
</dbReference>
<dbReference type="SUPFAM" id="SSF50249">
    <property type="entry name" value="Nucleic acid-binding proteins"/>
    <property type="match status" value="1"/>
</dbReference>
<dbReference type="OrthoDB" id="9794564at2"/>
<keyword evidence="1 3" id="KW-0820">tRNA-binding</keyword>
<reference evidence="6 7" key="1">
    <citation type="submission" date="2018-06" db="EMBL/GenBank/DDBJ databases">
        <title>Complete genome of Desulfovibrio marinus P48SEP.</title>
        <authorList>
            <person name="Crispim J.S."/>
            <person name="Vidigal P.M.P."/>
            <person name="Silva L.C.F."/>
            <person name="Araujo L.C."/>
            <person name="Laguardia C.N."/>
            <person name="Dias R.S."/>
            <person name="Sousa M.P."/>
            <person name="Paula S.O."/>
            <person name="Silva C."/>
        </authorList>
    </citation>
    <scope>NUCLEOTIDE SEQUENCE [LARGE SCALE GENOMIC DNA]</scope>
    <source>
        <strain evidence="6 7">P48SEP</strain>
    </source>
</reference>
<dbReference type="AlphaFoldDB" id="A0A6P1ZMB2"/>
<dbReference type="EMBL" id="QMIF01000003">
    <property type="protein sequence ID" value="TVM35266.1"/>
    <property type="molecule type" value="Genomic_DNA"/>
</dbReference>